<evidence type="ECO:0000313" key="2">
    <source>
        <dbReference type="Proteomes" id="UP000075304"/>
    </source>
</evidence>
<proteinExistence type="predicted"/>
<dbReference type="AlphaFoldDB" id="A0A150K3P9"/>
<dbReference type="Proteomes" id="UP000075304">
    <property type="component" value="Unassembled WGS sequence"/>
</dbReference>
<comment type="caution">
    <text evidence="1">The sequence shown here is derived from an EMBL/GenBank/DDBJ whole genome shotgun (WGS) entry which is preliminary data.</text>
</comment>
<name>A0A150K3P9_HEYCO</name>
<evidence type="ECO:0000313" key="1">
    <source>
        <dbReference type="EMBL" id="KYC64230.1"/>
    </source>
</evidence>
<accession>A0A150K3P9</accession>
<organism evidence="1 2">
    <name type="scientific">Heyndrickxia coagulans</name>
    <name type="common">Weizmannia coagulans</name>
    <dbReference type="NCBI Taxonomy" id="1398"/>
    <lineage>
        <taxon>Bacteria</taxon>
        <taxon>Bacillati</taxon>
        <taxon>Bacillota</taxon>
        <taxon>Bacilli</taxon>
        <taxon>Bacillales</taxon>
        <taxon>Bacillaceae</taxon>
        <taxon>Heyndrickxia</taxon>
    </lineage>
</organism>
<sequence length="41" mass="5152">MDKEKNIDEYSKKPGRADNDRWMVNFSKYRRRTFYLDQDHP</sequence>
<gene>
    <name evidence="1" type="ORF">B4099_3753</name>
</gene>
<dbReference type="EMBL" id="LQYI01000104">
    <property type="protein sequence ID" value="KYC64230.1"/>
    <property type="molecule type" value="Genomic_DNA"/>
</dbReference>
<reference evidence="1 2" key="1">
    <citation type="submission" date="2016-01" db="EMBL/GenBank/DDBJ databases">
        <title>Genome Sequences of Twelve Sporeforming Bacillus Species Isolated from Foods.</title>
        <authorList>
            <person name="Berendsen E.M."/>
            <person name="Wells-Bennik M.H."/>
            <person name="Krawcyk A.O."/>
            <person name="De Jong A."/>
            <person name="Holsappel S."/>
            <person name="Eijlander R.T."/>
            <person name="Kuipers O.P."/>
        </authorList>
    </citation>
    <scope>NUCLEOTIDE SEQUENCE [LARGE SCALE GENOMIC DNA]</scope>
    <source>
        <strain evidence="1 2">B4099</strain>
    </source>
</reference>
<protein>
    <submittedName>
        <fullName evidence="1">Uncharacterized protein</fullName>
    </submittedName>
</protein>
<dbReference type="PATRIC" id="fig|1398.25.peg.677"/>